<name>A0AAN9R5X3_CANGL</name>
<dbReference type="EMBL" id="JAYMYQ010000001">
    <property type="protein sequence ID" value="KAK7360407.1"/>
    <property type="molecule type" value="Genomic_DNA"/>
</dbReference>
<keyword evidence="2" id="KW-1185">Reference proteome</keyword>
<reference evidence="1 2" key="1">
    <citation type="submission" date="2024-01" db="EMBL/GenBank/DDBJ databases">
        <title>The genomes of 5 underutilized Papilionoideae crops provide insights into root nodulation and disease resistanc.</title>
        <authorList>
            <person name="Jiang F."/>
        </authorList>
    </citation>
    <scope>NUCLEOTIDE SEQUENCE [LARGE SCALE GENOMIC DNA]</scope>
    <source>
        <strain evidence="1">LVBAO_FW01</strain>
        <tissue evidence="1">Leaves</tissue>
    </source>
</reference>
<protein>
    <submittedName>
        <fullName evidence="1">Uncharacterized protein</fullName>
    </submittedName>
</protein>
<dbReference type="AlphaFoldDB" id="A0AAN9R5X3"/>
<comment type="caution">
    <text evidence="1">The sequence shown here is derived from an EMBL/GenBank/DDBJ whole genome shotgun (WGS) entry which is preliminary data.</text>
</comment>
<dbReference type="Proteomes" id="UP001367508">
    <property type="component" value="Unassembled WGS sequence"/>
</dbReference>
<proteinExistence type="predicted"/>
<gene>
    <name evidence="1" type="ORF">VNO77_02399</name>
</gene>
<evidence type="ECO:0000313" key="1">
    <source>
        <dbReference type="EMBL" id="KAK7360407.1"/>
    </source>
</evidence>
<organism evidence="1 2">
    <name type="scientific">Canavalia gladiata</name>
    <name type="common">Sword bean</name>
    <name type="synonym">Dolichos gladiatus</name>
    <dbReference type="NCBI Taxonomy" id="3824"/>
    <lineage>
        <taxon>Eukaryota</taxon>
        <taxon>Viridiplantae</taxon>
        <taxon>Streptophyta</taxon>
        <taxon>Embryophyta</taxon>
        <taxon>Tracheophyta</taxon>
        <taxon>Spermatophyta</taxon>
        <taxon>Magnoliopsida</taxon>
        <taxon>eudicotyledons</taxon>
        <taxon>Gunneridae</taxon>
        <taxon>Pentapetalae</taxon>
        <taxon>rosids</taxon>
        <taxon>fabids</taxon>
        <taxon>Fabales</taxon>
        <taxon>Fabaceae</taxon>
        <taxon>Papilionoideae</taxon>
        <taxon>50 kb inversion clade</taxon>
        <taxon>NPAAA clade</taxon>
        <taxon>indigoferoid/millettioid clade</taxon>
        <taxon>Phaseoleae</taxon>
        <taxon>Canavalia</taxon>
    </lineage>
</organism>
<sequence>MHRIRGRLGLGEPLVARLAAWGLLAHYEAWRLVGLLGGLEARRLTWSVSARAACGLPKVLIYLKANGEPKLIGHLLEEVTHRARTLDAAVACHFQFPGVYQACTVSGMALFNSYTISADVQYYSPRFPYASSNSAYQVLGGSEASIRCDQACLTLSLDVQNQIHTSLSLLHQLTIFQKRNFSARSDSRTLGERSLSSFDSRRNTVYYRVGCLAMDDQDLLKLPWSMSEKVLPKNQSHGALRRAQGFFIVCWMIKPPISSRYSVSDELIMAFYTGPALGLVVQAPKVTPRQGFEPPLEQFWLQPSNFLSSSPPPPITRGSCDDKCLDQEPCPAMKPSQLSHHPNHCAVT</sequence>
<evidence type="ECO:0000313" key="2">
    <source>
        <dbReference type="Proteomes" id="UP001367508"/>
    </source>
</evidence>
<accession>A0AAN9R5X3</accession>